<keyword evidence="1" id="KW-0472">Membrane</keyword>
<dbReference type="EMBL" id="OMOD01000155">
    <property type="protein sequence ID" value="SPF45476.1"/>
    <property type="molecule type" value="Genomic_DNA"/>
</dbReference>
<evidence type="ECO:0000313" key="2">
    <source>
        <dbReference type="EMBL" id="SPF45476.1"/>
    </source>
</evidence>
<evidence type="ECO:0000313" key="3">
    <source>
        <dbReference type="Proteomes" id="UP000238701"/>
    </source>
</evidence>
<proteinExistence type="predicted"/>
<evidence type="ECO:0000256" key="1">
    <source>
        <dbReference type="SAM" id="Phobius"/>
    </source>
</evidence>
<dbReference type="AlphaFoldDB" id="A0A2U3L0K7"/>
<keyword evidence="1" id="KW-1133">Transmembrane helix</keyword>
<protein>
    <recommendedName>
        <fullName evidence="4">Zinc-ribbon domain-containing protein</fullName>
    </recommendedName>
</protein>
<dbReference type="Proteomes" id="UP000238701">
    <property type="component" value="Unassembled WGS sequence"/>
</dbReference>
<feature type="transmembrane region" description="Helical" evidence="1">
    <location>
        <begin position="76"/>
        <end position="95"/>
    </location>
</feature>
<keyword evidence="1" id="KW-0812">Transmembrane</keyword>
<sequence>MICPHCGHENAEERKYCRGCTKALAAEPAAAKSTSPTDDQPVNSTLDDPPAIKILDPFAEDSSPIPSLAPVVSKKLIGIAAVLGVAIGGLAFWFVHKSDRDHDAQAAAQSAVNSVAYHPDAESSKNREHLMAALRLIVAQQEARLADDPDDLNVCAVNVFGDDELGRHVRESHYMIDQQCQPLTAEGRAIRDGFTVTATPKSDGNPAGAPTYCVDQTRIIRRYADANEVNDATSVQHLICPLDGQPTE</sequence>
<name>A0A2U3L0K7_9BACT</name>
<reference evidence="3" key="1">
    <citation type="submission" date="2018-02" db="EMBL/GenBank/DDBJ databases">
        <authorList>
            <person name="Hausmann B."/>
        </authorList>
    </citation>
    <scope>NUCLEOTIDE SEQUENCE [LARGE SCALE GENOMIC DNA]</scope>
    <source>
        <strain evidence="3">Peat soil MAG SbA1</strain>
    </source>
</reference>
<accession>A0A2U3L0K7</accession>
<gene>
    <name evidence="2" type="ORF">SBA1_60030</name>
</gene>
<organism evidence="2 3">
    <name type="scientific">Candidatus Sulfotelmatobacter kueseliae</name>
    <dbReference type="NCBI Taxonomy" id="2042962"/>
    <lineage>
        <taxon>Bacteria</taxon>
        <taxon>Pseudomonadati</taxon>
        <taxon>Acidobacteriota</taxon>
        <taxon>Terriglobia</taxon>
        <taxon>Terriglobales</taxon>
        <taxon>Candidatus Korobacteraceae</taxon>
        <taxon>Candidatus Sulfotelmatobacter</taxon>
    </lineage>
</organism>
<evidence type="ECO:0008006" key="4">
    <source>
        <dbReference type="Google" id="ProtNLM"/>
    </source>
</evidence>